<dbReference type="Gramene" id="ORUFI06G09040.1">
    <property type="protein sequence ID" value="ORUFI06G09040.1"/>
    <property type="gene ID" value="ORUFI06G09040"/>
</dbReference>
<reference evidence="2" key="2">
    <citation type="submission" date="2015-06" db="UniProtKB">
        <authorList>
            <consortium name="EnsemblPlants"/>
        </authorList>
    </citation>
    <scope>IDENTIFICATION</scope>
</reference>
<dbReference type="EnsemblPlants" id="ORUFI06G09040.1">
    <property type="protein sequence ID" value="ORUFI06G09040.1"/>
    <property type="gene ID" value="ORUFI06G09040"/>
</dbReference>
<sequence length="65" mass="6389">MLFMLVASRGPGAVVIATRRSNSITARRSGRLPAPTPGGGRLAAAGGTAEARSSAIMDFGSGSSG</sequence>
<proteinExistence type="predicted"/>
<feature type="region of interest" description="Disordered" evidence="1">
    <location>
        <begin position="28"/>
        <end position="48"/>
    </location>
</feature>
<dbReference type="HOGENOM" id="CLU_2853768_0_0_1"/>
<evidence type="ECO:0000313" key="2">
    <source>
        <dbReference type="EnsemblPlants" id="ORUFI06G09040.1"/>
    </source>
</evidence>
<dbReference type="Proteomes" id="UP000008022">
    <property type="component" value="Unassembled WGS sequence"/>
</dbReference>
<keyword evidence="3" id="KW-1185">Reference proteome</keyword>
<name>A0A0E0PVK6_ORYRU</name>
<dbReference type="AlphaFoldDB" id="A0A0E0PVK6"/>
<evidence type="ECO:0000256" key="1">
    <source>
        <dbReference type="SAM" id="MobiDB-lite"/>
    </source>
</evidence>
<reference evidence="3" key="1">
    <citation type="submission" date="2013-06" db="EMBL/GenBank/DDBJ databases">
        <authorList>
            <person name="Zhao Q."/>
        </authorList>
    </citation>
    <scope>NUCLEOTIDE SEQUENCE</scope>
    <source>
        <strain evidence="3">cv. W1943</strain>
    </source>
</reference>
<evidence type="ECO:0000313" key="3">
    <source>
        <dbReference type="Proteomes" id="UP000008022"/>
    </source>
</evidence>
<accession>A0A0E0PVK6</accession>
<organism evidence="2 3">
    <name type="scientific">Oryza rufipogon</name>
    <name type="common">Brownbeard rice</name>
    <name type="synonym">Asian wild rice</name>
    <dbReference type="NCBI Taxonomy" id="4529"/>
    <lineage>
        <taxon>Eukaryota</taxon>
        <taxon>Viridiplantae</taxon>
        <taxon>Streptophyta</taxon>
        <taxon>Embryophyta</taxon>
        <taxon>Tracheophyta</taxon>
        <taxon>Spermatophyta</taxon>
        <taxon>Magnoliopsida</taxon>
        <taxon>Liliopsida</taxon>
        <taxon>Poales</taxon>
        <taxon>Poaceae</taxon>
        <taxon>BOP clade</taxon>
        <taxon>Oryzoideae</taxon>
        <taxon>Oryzeae</taxon>
        <taxon>Oryzinae</taxon>
        <taxon>Oryza</taxon>
    </lineage>
</organism>
<protein>
    <submittedName>
        <fullName evidence="2">Uncharacterized protein</fullName>
    </submittedName>
</protein>